<organism evidence="1 2">
    <name type="scientific">Chlamydomonas eustigma</name>
    <dbReference type="NCBI Taxonomy" id="1157962"/>
    <lineage>
        <taxon>Eukaryota</taxon>
        <taxon>Viridiplantae</taxon>
        <taxon>Chlorophyta</taxon>
        <taxon>core chlorophytes</taxon>
        <taxon>Chlorophyceae</taxon>
        <taxon>CS clade</taxon>
        <taxon>Chlamydomonadales</taxon>
        <taxon>Chlamydomonadaceae</taxon>
        <taxon>Chlamydomonas</taxon>
    </lineage>
</organism>
<dbReference type="OrthoDB" id="301837at2759"/>
<accession>A0A250X0R1</accession>
<dbReference type="STRING" id="1157962.A0A250X0R1"/>
<evidence type="ECO:0000313" key="2">
    <source>
        <dbReference type="Proteomes" id="UP000232323"/>
    </source>
</evidence>
<protein>
    <submittedName>
        <fullName evidence="1">Uncharacterized protein</fullName>
    </submittedName>
</protein>
<evidence type="ECO:0000313" key="1">
    <source>
        <dbReference type="EMBL" id="GAX76668.1"/>
    </source>
</evidence>
<sequence length="109" mass="12034">MLRLTITKSGIVPAAVRAISSSTYAHAVEGLKGFSENEKAVEDLYFTKEDQRVLGKILNKVKEQSDIKDIHAAAGVRAAEISAVQPLITKYKIAAEDVHKLLAWKHTQY</sequence>
<keyword evidence="2" id="KW-1185">Reference proteome</keyword>
<reference evidence="1 2" key="1">
    <citation type="submission" date="2017-08" db="EMBL/GenBank/DDBJ databases">
        <title>Acidophilic green algal genome provides insights into adaptation to an acidic environment.</title>
        <authorList>
            <person name="Hirooka S."/>
            <person name="Hirose Y."/>
            <person name="Kanesaki Y."/>
            <person name="Higuchi S."/>
            <person name="Fujiwara T."/>
            <person name="Onuma R."/>
            <person name="Era A."/>
            <person name="Ohbayashi R."/>
            <person name="Uzuka A."/>
            <person name="Nozaki H."/>
            <person name="Yoshikawa H."/>
            <person name="Miyagishima S.Y."/>
        </authorList>
    </citation>
    <scope>NUCLEOTIDE SEQUENCE [LARGE SCALE GENOMIC DNA]</scope>
    <source>
        <strain evidence="1 2">NIES-2499</strain>
    </source>
</reference>
<proteinExistence type="predicted"/>
<dbReference type="AlphaFoldDB" id="A0A250X0R1"/>
<comment type="caution">
    <text evidence="1">The sequence shown here is derived from an EMBL/GenBank/DDBJ whole genome shotgun (WGS) entry which is preliminary data.</text>
</comment>
<dbReference type="Proteomes" id="UP000232323">
    <property type="component" value="Unassembled WGS sequence"/>
</dbReference>
<dbReference type="EMBL" id="BEGY01000019">
    <property type="protein sequence ID" value="GAX76668.1"/>
    <property type="molecule type" value="Genomic_DNA"/>
</dbReference>
<name>A0A250X0R1_9CHLO</name>
<gene>
    <name evidence="1" type="ORF">CEUSTIGMA_g4114.t1</name>
</gene>